<reference evidence="16" key="1">
    <citation type="submission" date="2016-06" db="UniProtKB">
        <authorList>
            <consortium name="WormBaseParasite"/>
        </authorList>
    </citation>
    <scope>IDENTIFICATION</scope>
</reference>
<comment type="pathway">
    <text evidence="3">Protein modification; protein ubiquitination.</text>
</comment>
<evidence type="ECO:0000256" key="1">
    <source>
        <dbReference type="ARBA" id="ARBA00000900"/>
    </source>
</evidence>
<evidence type="ECO:0000256" key="5">
    <source>
        <dbReference type="ARBA" id="ARBA00022679"/>
    </source>
</evidence>
<evidence type="ECO:0000256" key="2">
    <source>
        <dbReference type="ARBA" id="ARBA00004308"/>
    </source>
</evidence>
<dbReference type="EMBL" id="UYWY01021208">
    <property type="protein sequence ID" value="VDM43640.1"/>
    <property type="molecule type" value="Genomic_DNA"/>
</dbReference>
<dbReference type="SMART" id="SM00184">
    <property type="entry name" value="RING"/>
    <property type="match status" value="1"/>
</dbReference>
<organism evidence="15 16">
    <name type="scientific">Toxocara canis</name>
    <name type="common">Canine roundworm</name>
    <dbReference type="NCBI Taxonomy" id="6265"/>
    <lineage>
        <taxon>Eukaryota</taxon>
        <taxon>Metazoa</taxon>
        <taxon>Ecdysozoa</taxon>
        <taxon>Nematoda</taxon>
        <taxon>Chromadorea</taxon>
        <taxon>Rhabditida</taxon>
        <taxon>Spirurina</taxon>
        <taxon>Ascaridomorpha</taxon>
        <taxon>Ascaridoidea</taxon>
        <taxon>Toxocaridae</taxon>
        <taxon>Toxocara</taxon>
    </lineage>
</organism>
<comment type="subcellular location">
    <subcellularLocation>
        <location evidence="2">Endomembrane system</location>
    </subcellularLocation>
</comment>
<keyword evidence="8" id="KW-0833">Ubl conjugation pathway</keyword>
<evidence type="ECO:0000256" key="8">
    <source>
        <dbReference type="ARBA" id="ARBA00022786"/>
    </source>
</evidence>
<dbReference type="SUPFAM" id="SSF57850">
    <property type="entry name" value="RING/U-box"/>
    <property type="match status" value="1"/>
</dbReference>
<dbReference type="InterPro" id="IPR045103">
    <property type="entry name" value="RNF5/RNF185-like"/>
</dbReference>
<dbReference type="GO" id="GO:0005783">
    <property type="term" value="C:endoplasmic reticulum"/>
    <property type="evidence" value="ECO:0007669"/>
    <property type="project" value="InterPro"/>
</dbReference>
<dbReference type="InterPro" id="IPR013083">
    <property type="entry name" value="Znf_RING/FYVE/PHD"/>
</dbReference>
<evidence type="ECO:0000256" key="10">
    <source>
        <dbReference type="ARBA" id="ARBA00023136"/>
    </source>
</evidence>
<evidence type="ECO:0000259" key="13">
    <source>
        <dbReference type="PROSITE" id="PS50089"/>
    </source>
</evidence>
<protein>
    <recommendedName>
        <fullName evidence="4">RING-type E3 ubiquitin transferase</fullName>
        <ecNumber evidence="4">2.3.2.27</ecNumber>
    </recommendedName>
</protein>
<dbReference type="Proteomes" id="UP000050794">
    <property type="component" value="Unassembled WGS sequence"/>
</dbReference>
<dbReference type="PROSITE" id="PS00518">
    <property type="entry name" value="ZF_RING_1"/>
    <property type="match status" value="1"/>
</dbReference>
<dbReference type="PROSITE" id="PS50089">
    <property type="entry name" value="ZF_RING_2"/>
    <property type="match status" value="1"/>
</dbReference>
<evidence type="ECO:0000256" key="12">
    <source>
        <dbReference type="SAM" id="MobiDB-lite"/>
    </source>
</evidence>
<dbReference type="UniPathway" id="UPA00143"/>
<feature type="domain" description="RING-type" evidence="13">
    <location>
        <begin position="42"/>
        <end position="80"/>
    </location>
</feature>
<evidence type="ECO:0000256" key="7">
    <source>
        <dbReference type="ARBA" id="ARBA00022771"/>
    </source>
</evidence>
<feature type="region of interest" description="Disordered" evidence="12">
    <location>
        <begin position="102"/>
        <end position="131"/>
    </location>
</feature>
<evidence type="ECO:0000256" key="11">
    <source>
        <dbReference type="PROSITE-ProRule" id="PRU00175"/>
    </source>
</evidence>
<evidence type="ECO:0000256" key="3">
    <source>
        <dbReference type="ARBA" id="ARBA00004906"/>
    </source>
</evidence>
<dbReference type="GO" id="GO:0006511">
    <property type="term" value="P:ubiquitin-dependent protein catabolic process"/>
    <property type="evidence" value="ECO:0007669"/>
    <property type="project" value="InterPro"/>
</dbReference>
<keyword evidence="9" id="KW-0862">Zinc</keyword>
<evidence type="ECO:0000256" key="4">
    <source>
        <dbReference type="ARBA" id="ARBA00012483"/>
    </source>
</evidence>
<proteinExistence type="predicted"/>
<keyword evidence="6" id="KW-0479">Metal-binding</keyword>
<dbReference type="Pfam" id="PF13639">
    <property type="entry name" value="zf-RING_2"/>
    <property type="match status" value="1"/>
</dbReference>
<dbReference type="GO" id="GO:0016567">
    <property type="term" value="P:protein ubiquitination"/>
    <property type="evidence" value="ECO:0007669"/>
    <property type="project" value="UniProtKB-UniPathway"/>
</dbReference>
<reference evidence="14 15" key="2">
    <citation type="submission" date="2018-11" db="EMBL/GenBank/DDBJ databases">
        <authorList>
            <consortium name="Pathogen Informatics"/>
        </authorList>
    </citation>
    <scope>NUCLEOTIDE SEQUENCE [LARGE SCALE GENOMIC DNA]</scope>
</reference>
<evidence type="ECO:0000313" key="15">
    <source>
        <dbReference type="Proteomes" id="UP000050794"/>
    </source>
</evidence>
<accession>A0A183UV00</accession>
<keyword evidence="15" id="KW-1185">Reference proteome</keyword>
<dbReference type="WBParaSite" id="TCNE_0001232001-mRNA-1">
    <property type="protein sequence ID" value="TCNE_0001232001-mRNA-1"/>
    <property type="gene ID" value="TCNE_0001232001"/>
</dbReference>
<feature type="compositionally biased region" description="Basic and acidic residues" evidence="12">
    <location>
        <begin position="102"/>
        <end position="116"/>
    </location>
</feature>
<dbReference type="GO" id="GO:0008270">
    <property type="term" value="F:zinc ion binding"/>
    <property type="evidence" value="ECO:0007669"/>
    <property type="project" value="UniProtKB-KW"/>
</dbReference>
<name>A0A183UV00_TOXCA</name>
<comment type="catalytic activity">
    <reaction evidence="1">
        <text>S-ubiquitinyl-[E2 ubiquitin-conjugating enzyme]-L-cysteine + [acceptor protein]-L-lysine = [E2 ubiquitin-conjugating enzyme]-L-cysteine + N(6)-ubiquitinyl-[acceptor protein]-L-lysine.</text>
        <dbReference type="EC" id="2.3.2.27"/>
    </reaction>
</comment>
<dbReference type="InterPro" id="IPR017907">
    <property type="entry name" value="Znf_RING_CS"/>
</dbReference>
<keyword evidence="10" id="KW-0472">Membrane</keyword>
<evidence type="ECO:0000256" key="9">
    <source>
        <dbReference type="ARBA" id="ARBA00022833"/>
    </source>
</evidence>
<evidence type="ECO:0000313" key="16">
    <source>
        <dbReference type="WBParaSite" id="TCNE_0001232001-mRNA-1"/>
    </source>
</evidence>
<dbReference type="AlphaFoldDB" id="A0A183UV00"/>
<dbReference type="InterPro" id="IPR001841">
    <property type="entry name" value="Znf_RING"/>
</dbReference>
<evidence type="ECO:0000256" key="6">
    <source>
        <dbReference type="ARBA" id="ARBA00022723"/>
    </source>
</evidence>
<keyword evidence="7 11" id="KW-0863">Zinc-finger</keyword>
<dbReference type="EC" id="2.3.2.27" evidence="4"/>
<gene>
    <name evidence="14" type="ORF">TCNE_LOCUS12319</name>
</gene>
<dbReference type="Gene3D" id="3.30.40.10">
    <property type="entry name" value="Zinc/RING finger domain, C3HC4 (zinc finger)"/>
    <property type="match status" value="1"/>
</dbReference>
<dbReference type="GO" id="GO:0061630">
    <property type="term" value="F:ubiquitin protein ligase activity"/>
    <property type="evidence" value="ECO:0007669"/>
    <property type="project" value="UniProtKB-EC"/>
</dbReference>
<sequence length="191" mass="21123">MASASRRQQTSHSQKLTVDSNSRFPFLSQEEVYLGKCYRYECSICLCEARDPVVLTCGHFYCWKCIDNWLSRCGRCPVCNCIIDPSKDVIPIYGQGLTEKEPLAKQRPQPKVERRAQAGLQRAGSNQNSSSDEGLDTLFKVGLGILGGAVLGAVLHSIFGGRSSRQEAVPRVAASKYLTDYLQIEIITTIS</sequence>
<evidence type="ECO:0000313" key="14">
    <source>
        <dbReference type="EMBL" id="VDM43640.1"/>
    </source>
</evidence>
<keyword evidence="5" id="KW-0808">Transferase</keyword>
<dbReference type="PANTHER" id="PTHR12313">
    <property type="entry name" value="E3 UBIQUITIN-PROTEIN LIGASE RNF5-RELATED"/>
    <property type="match status" value="1"/>
</dbReference>